<name>A0A0K8QR44_9GAMM</name>
<accession>A0A0K8QR44</accession>
<evidence type="ECO:0000313" key="1">
    <source>
        <dbReference type="EMBL" id="GAP66857.1"/>
    </source>
</evidence>
<dbReference type="AlphaFoldDB" id="A0A0K8QR44"/>
<dbReference type="EMBL" id="DF970238">
    <property type="protein sequence ID" value="GAP66857.1"/>
    <property type="molecule type" value="Genomic_DNA"/>
</dbReference>
<gene>
    <name evidence="1" type="ORF">MBSD_n2172</name>
</gene>
<reference evidence="1" key="1">
    <citation type="submission" date="2015-08" db="EMBL/GenBank/DDBJ databases">
        <title>Complete DNA Sequence of Pseudomonas syringae pv. actinidiae, the Causal Agent of Kiwifruit Canker Disease.</title>
        <authorList>
            <person name="Rikkerink E.H.A."/>
            <person name="Fineran P.C."/>
        </authorList>
    </citation>
    <scope>NUCLEOTIDE SEQUENCE</scope>
    <source>
        <strain evidence="1">SkMP5</strain>
    </source>
</reference>
<keyword evidence="2" id="KW-1185">Reference proteome</keyword>
<dbReference type="Proteomes" id="UP000253740">
    <property type="component" value="Unassembled WGS sequence"/>
</dbReference>
<protein>
    <submittedName>
        <fullName evidence="1">Uncharacterized protein</fullName>
    </submittedName>
</protein>
<organism evidence="1">
    <name type="scientific">Mizugakiibacter sediminis</name>
    <dbReference type="NCBI Taxonomy" id="1475481"/>
    <lineage>
        <taxon>Bacteria</taxon>
        <taxon>Pseudomonadati</taxon>
        <taxon>Pseudomonadota</taxon>
        <taxon>Gammaproteobacteria</taxon>
        <taxon>Lysobacterales</taxon>
        <taxon>Rhodanobacteraceae</taxon>
        <taxon>Mizugakiibacter</taxon>
    </lineage>
</organism>
<proteinExistence type="predicted"/>
<evidence type="ECO:0000313" key="2">
    <source>
        <dbReference type="Proteomes" id="UP000253740"/>
    </source>
</evidence>
<sequence>MPVGFRLGLHHHHSTPNLYRLGVFVCGFRDTTRDPAPICLCHAVVTPRPETARFDFPSLSVLSKPAPASSPEHTQAAFCVGDLRVRRCHRLSIALG</sequence>